<dbReference type="NCBIfam" id="TIGR01460">
    <property type="entry name" value="HAD-SF-IIA"/>
    <property type="match status" value="1"/>
</dbReference>
<dbReference type="Gene3D" id="3.40.50.1000">
    <property type="entry name" value="HAD superfamily/HAD-like"/>
    <property type="match status" value="2"/>
</dbReference>
<dbReference type="RefSeq" id="WP_072577158.1">
    <property type="nucleotide sequence ID" value="NZ_LWHB01000138.1"/>
</dbReference>
<dbReference type="AlphaFoldDB" id="A0A380MMS9"/>
<name>A0A380MMS9_9GAMM</name>
<evidence type="ECO:0000313" key="1">
    <source>
        <dbReference type="EMBL" id="SUO93935.1"/>
    </source>
</evidence>
<accession>A0A380MMS9</accession>
<dbReference type="Pfam" id="PF13242">
    <property type="entry name" value="Hydrolase_like"/>
    <property type="match status" value="1"/>
</dbReference>
<dbReference type="OrthoDB" id="148966at2"/>
<proteinExistence type="predicted"/>
<dbReference type="PANTHER" id="PTHR19288">
    <property type="entry name" value="4-NITROPHENYLPHOSPHATASE-RELATED"/>
    <property type="match status" value="1"/>
</dbReference>
<dbReference type="EMBL" id="UHIC01000001">
    <property type="protein sequence ID" value="SUO93935.1"/>
    <property type="molecule type" value="Genomic_DNA"/>
</dbReference>
<sequence>MPAKTAYAKYQAIRDRLPPEPMGDQSPVTVENLLAIAEQFDVFFFDAYGVLNVGNQAIDGAIEAVSQLQAQGKSCFVVSNAAGFEKSFYLEKFTKLGYQFSADDIVTSRDALLAALTEYPKKEMRWGLIGPAEHQNDLVEMGIHTIDQDEPEFAQADGFLFLSPHRWNDERQKSFIALLHHHSRPVLLGNPDMIAPLGDRSSIEAGTYILGLENPLYHYVRAFGKPFHSIYDIAAKRLHHQGKDLKHTRTLMLGDTLHTDILGGNAYGIRTALVYGHGFFKGLDYQAYIKDSGITPDYVMPQI</sequence>
<organism evidence="1 2">
    <name type="scientific">Suttonella ornithocola</name>
    <dbReference type="NCBI Taxonomy" id="279832"/>
    <lineage>
        <taxon>Bacteria</taxon>
        <taxon>Pseudomonadati</taxon>
        <taxon>Pseudomonadota</taxon>
        <taxon>Gammaproteobacteria</taxon>
        <taxon>Cardiobacteriales</taxon>
        <taxon>Cardiobacteriaceae</taxon>
        <taxon>Suttonella</taxon>
    </lineage>
</organism>
<protein>
    <submittedName>
        <fullName evidence="1">HAD hydrolase, family IIA</fullName>
    </submittedName>
</protein>
<dbReference type="InterPro" id="IPR023214">
    <property type="entry name" value="HAD_sf"/>
</dbReference>
<dbReference type="InterPro" id="IPR036412">
    <property type="entry name" value="HAD-like_sf"/>
</dbReference>
<gene>
    <name evidence="1" type="ORF">NCTC13337_00470</name>
</gene>
<keyword evidence="2" id="KW-1185">Reference proteome</keyword>
<dbReference type="SUPFAM" id="SSF56784">
    <property type="entry name" value="HAD-like"/>
    <property type="match status" value="1"/>
</dbReference>
<dbReference type="PANTHER" id="PTHR19288:SF90">
    <property type="entry name" value="OS08G0542600 PROTEIN"/>
    <property type="match status" value="1"/>
</dbReference>
<keyword evidence="1" id="KW-0378">Hydrolase</keyword>
<evidence type="ECO:0000313" key="2">
    <source>
        <dbReference type="Proteomes" id="UP000254601"/>
    </source>
</evidence>
<dbReference type="Proteomes" id="UP000254601">
    <property type="component" value="Unassembled WGS sequence"/>
</dbReference>
<dbReference type="Pfam" id="PF13344">
    <property type="entry name" value="Hydrolase_6"/>
    <property type="match status" value="1"/>
</dbReference>
<reference evidence="1 2" key="1">
    <citation type="submission" date="2018-06" db="EMBL/GenBank/DDBJ databases">
        <authorList>
            <consortium name="Pathogen Informatics"/>
            <person name="Doyle S."/>
        </authorList>
    </citation>
    <scope>NUCLEOTIDE SEQUENCE [LARGE SCALE GENOMIC DNA]</scope>
    <source>
        <strain evidence="1 2">NCTC13337</strain>
    </source>
</reference>
<dbReference type="InterPro" id="IPR006357">
    <property type="entry name" value="HAD-SF_hydro_IIA"/>
</dbReference>
<dbReference type="GO" id="GO:0005737">
    <property type="term" value="C:cytoplasm"/>
    <property type="evidence" value="ECO:0007669"/>
    <property type="project" value="TreeGrafter"/>
</dbReference>
<dbReference type="GO" id="GO:0016791">
    <property type="term" value="F:phosphatase activity"/>
    <property type="evidence" value="ECO:0007669"/>
    <property type="project" value="TreeGrafter"/>
</dbReference>